<organism evidence="2 3">
    <name type="scientific">Dibothriocephalus latus</name>
    <name type="common">Fish tapeworm</name>
    <name type="synonym">Diphyllobothrium latum</name>
    <dbReference type="NCBI Taxonomy" id="60516"/>
    <lineage>
        <taxon>Eukaryota</taxon>
        <taxon>Metazoa</taxon>
        <taxon>Spiralia</taxon>
        <taxon>Lophotrochozoa</taxon>
        <taxon>Platyhelminthes</taxon>
        <taxon>Cestoda</taxon>
        <taxon>Eucestoda</taxon>
        <taxon>Diphyllobothriidea</taxon>
        <taxon>Diphyllobothriidae</taxon>
        <taxon>Dibothriocephalus</taxon>
    </lineage>
</organism>
<reference evidence="2 3" key="1">
    <citation type="submission" date="2018-11" db="EMBL/GenBank/DDBJ databases">
        <authorList>
            <consortium name="Pathogen Informatics"/>
        </authorList>
    </citation>
    <scope>NUCLEOTIDE SEQUENCE [LARGE SCALE GENOMIC DNA]</scope>
</reference>
<keyword evidence="1" id="KW-0472">Membrane</keyword>
<name>A0A3P6QUL3_DIBLA</name>
<proteinExistence type="predicted"/>
<gene>
    <name evidence="2" type="ORF">DILT_LOCUS1595</name>
</gene>
<feature type="transmembrane region" description="Helical" evidence="1">
    <location>
        <begin position="12"/>
        <end position="33"/>
    </location>
</feature>
<feature type="transmembrane region" description="Helical" evidence="1">
    <location>
        <begin position="45"/>
        <end position="63"/>
    </location>
</feature>
<keyword evidence="3" id="KW-1185">Reference proteome</keyword>
<dbReference type="Proteomes" id="UP000281553">
    <property type="component" value="Unassembled WGS sequence"/>
</dbReference>
<keyword evidence="1" id="KW-1133">Transmembrane helix</keyword>
<evidence type="ECO:0000256" key="1">
    <source>
        <dbReference type="SAM" id="Phobius"/>
    </source>
</evidence>
<accession>A0A3P6QUL3</accession>
<dbReference type="EMBL" id="UYRU01011767">
    <property type="protein sequence ID" value="VDK47330.1"/>
    <property type="molecule type" value="Genomic_DNA"/>
</dbReference>
<evidence type="ECO:0000313" key="3">
    <source>
        <dbReference type="Proteomes" id="UP000281553"/>
    </source>
</evidence>
<dbReference type="AlphaFoldDB" id="A0A3P6QUL3"/>
<sequence length="79" mass="9100">MRMTGLSVGHGVWILRWVLLTYLSLLRLRSWLIYPASMMSRTVPFYAWGLAAADLQGSTLFLLRRQRPNTEVPRTTSMS</sequence>
<evidence type="ECO:0000313" key="2">
    <source>
        <dbReference type="EMBL" id="VDK47330.1"/>
    </source>
</evidence>
<protein>
    <submittedName>
        <fullName evidence="2">Uncharacterized protein</fullName>
    </submittedName>
</protein>
<keyword evidence="1" id="KW-0812">Transmembrane</keyword>